<comment type="caution">
    <text evidence="1">The sequence shown here is derived from an EMBL/GenBank/DDBJ whole genome shotgun (WGS) entry which is preliminary data.</text>
</comment>
<protein>
    <recommendedName>
        <fullName evidence="3">NYN domain-containing protein</fullName>
    </recommendedName>
</protein>
<dbReference type="InterPro" id="IPR024768">
    <property type="entry name" value="Marf1"/>
</dbReference>
<gene>
    <name evidence="1" type="ORF">MERR_LOCUS12036</name>
</gene>
<dbReference type="PANTHER" id="PTHR14379:SF3">
    <property type="entry name" value="MEIOSIS REGULATOR AND MRNA STABILITY FACTOR 1"/>
    <property type="match status" value="1"/>
</dbReference>
<dbReference type="Proteomes" id="UP000467841">
    <property type="component" value="Unassembled WGS sequence"/>
</dbReference>
<accession>A0A6D2IFM9</accession>
<keyword evidence="2" id="KW-1185">Reference proteome</keyword>
<evidence type="ECO:0000313" key="1">
    <source>
        <dbReference type="EMBL" id="CAA7024801.1"/>
    </source>
</evidence>
<sequence length="195" mass="22075">MDLTPISFYMGGTDVEGNNSTGVFWDLEDYPIPEHLDPATVVENIKFALKNNGYTGDVFVWAFLPGGKTFSKHSVQEYKDAGITTITVMEEKYLRLRRMIVDFLLWSADNCPHFTMGPNTLVITKDMVGKTTSFLRFLQTLATAYYHVLWALPDDNTTEPTSWVKLKWQWRILSGGGDPINETESAESTTVEQSM</sequence>
<dbReference type="OrthoDB" id="1042662at2759"/>
<name>A0A6D2IFM9_9BRAS</name>
<dbReference type="PANTHER" id="PTHR14379">
    <property type="entry name" value="LIMKAIN B LKAP"/>
    <property type="match status" value="1"/>
</dbReference>
<evidence type="ECO:0008006" key="3">
    <source>
        <dbReference type="Google" id="ProtNLM"/>
    </source>
</evidence>
<dbReference type="GO" id="GO:0005777">
    <property type="term" value="C:peroxisome"/>
    <property type="evidence" value="ECO:0007669"/>
    <property type="project" value="InterPro"/>
</dbReference>
<reference evidence="1" key="1">
    <citation type="submission" date="2020-01" db="EMBL/GenBank/DDBJ databases">
        <authorList>
            <person name="Mishra B."/>
        </authorList>
    </citation>
    <scope>NUCLEOTIDE SEQUENCE [LARGE SCALE GENOMIC DNA]</scope>
</reference>
<dbReference type="CDD" id="cd10910">
    <property type="entry name" value="PIN_limkain_b1_N_like"/>
    <property type="match status" value="1"/>
</dbReference>
<organism evidence="1 2">
    <name type="scientific">Microthlaspi erraticum</name>
    <dbReference type="NCBI Taxonomy" id="1685480"/>
    <lineage>
        <taxon>Eukaryota</taxon>
        <taxon>Viridiplantae</taxon>
        <taxon>Streptophyta</taxon>
        <taxon>Embryophyta</taxon>
        <taxon>Tracheophyta</taxon>
        <taxon>Spermatophyta</taxon>
        <taxon>Magnoliopsida</taxon>
        <taxon>eudicotyledons</taxon>
        <taxon>Gunneridae</taxon>
        <taxon>Pentapetalae</taxon>
        <taxon>rosids</taxon>
        <taxon>malvids</taxon>
        <taxon>Brassicales</taxon>
        <taxon>Brassicaceae</taxon>
        <taxon>Coluteocarpeae</taxon>
        <taxon>Microthlaspi</taxon>
    </lineage>
</organism>
<dbReference type="EMBL" id="CACVBM020000932">
    <property type="protein sequence ID" value="CAA7024801.1"/>
    <property type="molecule type" value="Genomic_DNA"/>
</dbReference>
<evidence type="ECO:0000313" key="2">
    <source>
        <dbReference type="Proteomes" id="UP000467841"/>
    </source>
</evidence>
<dbReference type="AlphaFoldDB" id="A0A6D2IFM9"/>
<dbReference type="GO" id="GO:0010468">
    <property type="term" value="P:regulation of gene expression"/>
    <property type="evidence" value="ECO:0007669"/>
    <property type="project" value="InterPro"/>
</dbReference>
<proteinExistence type="predicted"/>